<feature type="region of interest" description="Disordered" evidence="1">
    <location>
        <begin position="640"/>
        <end position="669"/>
    </location>
</feature>
<dbReference type="Gene3D" id="3.90.1570.30">
    <property type="match status" value="1"/>
</dbReference>
<gene>
    <name evidence="3" type="ORF">DES47_103122</name>
</gene>
<dbReference type="InParanoid" id="A0A4R6QPL7"/>
<dbReference type="EMBL" id="SNXS01000003">
    <property type="protein sequence ID" value="TDP71144.1"/>
    <property type="molecule type" value="Genomic_DNA"/>
</dbReference>
<evidence type="ECO:0000313" key="4">
    <source>
        <dbReference type="Proteomes" id="UP000295361"/>
    </source>
</evidence>
<dbReference type="InterPro" id="IPR014001">
    <property type="entry name" value="Helicase_ATP-bd"/>
</dbReference>
<dbReference type="AlphaFoldDB" id="A0A4R6QPL7"/>
<keyword evidence="4" id="KW-1185">Reference proteome</keyword>
<name>A0A4R6QPL7_9BURK</name>
<dbReference type="InterPro" id="IPR050742">
    <property type="entry name" value="Helicase_Restrict-Modif_Enz"/>
</dbReference>
<dbReference type="PANTHER" id="PTHR47396:SF1">
    <property type="entry name" value="ATP-DEPENDENT HELICASE IRC3-RELATED"/>
    <property type="match status" value="1"/>
</dbReference>
<dbReference type="SUPFAM" id="SSF52540">
    <property type="entry name" value="P-loop containing nucleoside triphosphate hydrolases"/>
    <property type="match status" value="1"/>
</dbReference>
<evidence type="ECO:0000313" key="3">
    <source>
        <dbReference type="EMBL" id="TDP71144.1"/>
    </source>
</evidence>
<dbReference type="GO" id="GO:0005829">
    <property type="term" value="C:cytosol"/>
    <property type="evidence" value="ECO:0007669"/>
    <property type="project" value="TreeGrafter"/>
</dbReference>
<dbReference type="Proteomes" id="UP000295361">
    <property type="component" value="Unassembled WGS sequence"/>
</dbReference>
<dbReference type="Pfam" id="PF04851">
    <property type="entry name" value="ResIII"/>
    <property type="match status" value="1"/>
</dbReference>
<dbReference type="InterPro" id="IPR006935">
    <property type="entry name" value="Helicase/UvrB_N"/>
</dbReference>
<feature type="domain" description="Helicase ATP-binding" evidence="2">
    <location>
        <begin position="204"/>
        <end position="360"/>
    </location>
</feature>
<organism evidence="3 4">
    <name type="scientific">Roseateles toxinivorans</name>
    <dbReference type="NCBI Taxonomy" id="270368"/>
    <lineage>
        <taxon>Bacteria</taxon>
        <taxon>Pseudomonadati</taxon>
        <taxon>Pseudomonadota</taxon>
        <taxon>Betaproteobacteria</taxon>
        <taxon>Burkholderiales</taxon>
        <taxon>Sphaerotilaceae</taxon>
        <taxon>Roseateles</taxon>
    </lineage>
</organism>
<dbReference type="GO" id="GO:0016787">
    <property type="term" value="F:hydrolase activity"/>
    <property type="evidence" value="ECO:0007669"/>
    <property type="project" value="InterPro"/>
</dbReference>
<dbReference type="GO" id="GO:0005524">
    <property type="term" value="F:ATP binding"/>
    <property type="evidence" value="ECO:0007669"/>
    <property type="project" value="InterPro"/>
</dbReference>
<dbReference type="InterPro" id="IPR027417">
    <property type="entry name" value="P-loop_NTPase"/>
</dbReference>
<dbReference type="GO" id="GO:0003677">
    <property type="term" value="F:DNA binding"/>
    <property type="evidence" value="ECO:0007669"/>
    <property type="project" value="InterPro"/>
</dbReference>
<dbReference type="PANTHER" id="PTHR47396">
    <property type="entry name" value="TYPE I RESTRICTION ENZYME ECOKI R PROTEIN"/>
    <property type="match status" value="1"/>
</dbReference>
<proteinExistence type="predicted"/>
<accession>A0A4R6QPL7</accession>
<dbReference type="Pfam" id="PF13588">
    <property type="entry name" value="HSDR_N_2"/>
    <property type="match status" value="1"/>
</dbReference>
<dbReference type="CDD" id="cd18032">
    <property type="entry name" value="DEXHc_RE_I_III_res"/>
    <property type="match status" value="1"/>
</dbReference>
<dbReference type="PROSITE" id="PS51192">
    <property type="entry name" value="HELICASE_ATP_BIND_1"/>
    <property type="match status" value="1"/>
</dbReference>
<protein>
    <submittedName>
        <fullName evidence="3">Type I restriction enzyme R subunit</fullName>
    </submittedName>
</protein>
<dbReference type="InterPro" id="IPR029464">
    <property type="entry name" value="HSDR_N"/>
</dbReference>
<evidence type="ECO:0000259" key="2">
    <source>
        <dbReference type="PROSITE" id="PS51192"/>
    </source>
</evidence>
<dbReference type="SMART" id="SM00487">
    <property type="entry name" value="DEXDc"/>
    <property type="match status" value="1"/>
</dbReference>
<sequence length="867" mass="97969">MQPMPKEATARIKLNKLLESAGWRFFDDEHGPANIVLEPKVKLTQAQVDAMGKDFETTSNGFVDFLLTDDKGFPLLVLEAKAESKNPLVGKEQARKYARAQNCRFVILSNGNLHYFWDLSLGNPHVITRLPAPQAIKGYASFQPDPARLVAEDVSLDYIARTQLPNYDAEAGWKNPTERDAFIAKNRLRFMRLYQQRAAKAIQLAVKEGKTRFLFEMATGTGKTLTAAAVIKLFLRTGNARRVLFLVDRLELEDQANKAFTFLLKNDYRSSVYKENRDDWRKAEVVVTTVQSLLHNNKYQQLFAPTDFDLVISDEAHRSIGGNARAVFEYFVGYKLGLTATPKDYLKKYDATKPTTRDPREQERRLLLDTYRTFGCETGEPTYRYSLLDGVRDGFLINPVVVDARTEVTTQLLSEQGYTAMVIDEKPDGEKASQQHFKQRSFEKSFFSKPTNELFCDTLLKHGLRDPISGEFGKAIVFAVSQHHAAKLTQILNEQADKLFPGLYQSDFAVQVTSQVADAQQFTINFTNNNLLGSANVLPAYKSAKARVCVTVGMMTTGYDCPDLLNLALMRPVFSPSEFVQIKGRGTRKHDFREQLQDEGLKAEVTAPEKVAYKLFDFFATCEYFEQTFKYDEVLKLPARGSSPRNSGDAGSTGEAGEGESGGTLQDGHYVHTAPDAIASHVEQQVGFQGMKIDRMFFEKFEDKVKADPTVAAQVSNAQWDQAIDYITTELFDKPSEYFNLDKLRRAAGVDRRLGLREILEKAFGFITGFKSKDDLLEEEFDKFLLDQQNATGFSADSAATAIVAMKYYFKAYATDSRLRDIIEAKRLTELNVYPAFGMSDFKAVPPAWRERIPEYVKDYVPLNQFM</sequence>
<reference evidence="3 4" key="1">
    <citation type="submission" date="2019-03" db="EMBL/GenBank/DDBJ databases">
        <title>Genomic Encyclopedia of Type Strains, Phase IV (KMG-IV): sequencing the most valuable type-strain genomes for metagenomic binning, comparative biology and taxonomic classification.</title>
        <authorList>
            <person name="Goeker M."/>
        </authorList>
    </citation>
    <scope>NUCLEOTIDE SEQUENCE [LARGE SCALE GENOMIC DNA]</scope>
    <source>
        <strain evidence="3 4">DSM 16998</strain>
    </source>
</reference>
<dbReference type="Gene3D" id="3.40.50.300">
    <property type="entry name" value="P-loop containing nucleotide triphosphate hydrolases"/>
    <property type="match status" value="2"/>
</dbReference>
<evidence type="ECO:0000256" key="1">
    <source>
        <dbReference type="SAM" id="MobiDB-lite"/>
    </source>
</evidence>
<comment type="caution">
    <text evidence="3">The sequence shown here is derived from an EMBL/GenBank/DDBJ whole genome shotgun (WGS) entry which is preliminary data.</text>
</comment>